<gene>
    <name evidence="5" type="ORF">Ahy_A05g023101</name>
</gene>
<dbReference type="Proteomes" id="UP000289738">
    <property type="component" value="Chromosome A05"/>
</dbReference>
<sequence>MTDEDDPEFTNGYVEGIESLIYTDNAMPLYPNDGGDMEVDTTRELLHSHSIQLKRASSSLLPRASSSVAAAAAACVASPHRTSFSHIQFISIQQWPLWLNLPLETRRRPPRAPFPTPSLHTPLPISLPEPPPRPHALLLLLWPPSAFFFHLFTTMSNIVIREILLRATTRLPWETLHAYEEAHGLAPEIPEDLYHLIKKVVSIRKHLERNRKDKDSKFRLILVESRIHRLARYYKKTKKLPAVWK</sequence>
<dbReference type="PANTHER" id="PTHR11885">
    <property type="entry name" value="RIBOSOMAL PROTEIN S15P/S13E"/>
    <property type="match status" value="1"/>
</dbReference>
<dbReference type="SUPFAM" id="SSF47060">
    <property type="entry name" value="S15/NS1 RNA-binding domain"/>
    <property type="match status" value="1"/>
</dbReference>
<dbReference type="GO" id="GO:0006412">
    <property type="term" value="P:translation"/>
    <property type="evidence" value="ECO:0007669"/>
    <property type="project" value="InterPro"/>
</dbReference>
<dbReference type="GO" id="GO:0003735">
    <property type="term" value="F:structural constituent of ribosome"/>
    <property type="evidence" value="ECO:0007669"/>
    <property type="project" value="InterPro"/>
</dbReference>
<evidence type="ECO:0000313" key="5">
    <source>
        <dbReference type="EMBL" id="RYR57364.1"/>
    </source>
</evidence>
<dbReference type="InterPro" id="IPR000589">
    <property type="entry name" value="Ribosomal_uS15"/>
</dbReference>
<comment type="similarity">
    <text evidence="1 4">Belongs to the universal ribosomal protein uS15 family.</text>
</comment>
<evidence type="ECO:0000256" key="4">
    <source>
        <dbReference type="RuleBase" id="RU003919"/>
    </source>
</evidence>
<protein>
    <recommendedName>
        <fullName evidence="7">Ribosomal protein S13/S15 N-terminal domain-containing protein</fullName>
    </recommendedName>
</protein>
<comment type="caution">
    <text evidence="5">The sequence shown here is derived from an EMBL/GenBank/DDBJ whole genome shotgun (WGS) entry which is preliminary data.</text>
</comment>
<dbReference type="GO" id="GO:0022627">
    <property type="term" value="C:cytosolic small ribosomal subunit"/>
    <property type="evidence" value="ECO:0007669"/>
    <property type="project" value="TreeGrafter"/>
</dbReference>
<name>A0A445D2V6_ARAHY</name>
<dbReference type="InterPro" id="IPR023029">
    <property type="entry name" value="Ribosomal_uS15_arc_euk"/>
</dbReference>
<dbReference type="GO" id="GO:0070181">
    <property type="term" value="F:small ribosomal subunit rRNA binding"/>
    <property type="evidence" value="ECO:0007669"/>
    <property type="project" value="TreeGrafter"/>
</dbReference>
<evidence type="ECO:0000256" key="3">
    <source>
        <dbReference type="ARBA" id="ARBA00023274"/>
    </source>
</evidence>
<dbReference type="Gene3D" id="1.10.287.10">
    <property type="entry name" value="S15/NS1, RNA-binding"/>
    <property type="match status" value="1"/>
</dbReference>
<dbReference type="InterPro" id="IPR009068">
    <property type="entry name" value="uS15_NS1_RNA-bd_sf"/>
</dbReference>
<dbReference type="FunFam" id="1.10.287.10:FF:000003">
    <property type="entry name" value="40S ribosomal protein S13"/>
    <property type="match status" value="1"/>
</dbReference>
<keyword evidence="3 4" id="KW-0687">Ribonucleoprotein</keyword>
<evidence type="ECO:0000313" key="6">
    <source>
        <dbReference type="Proteomes" id="UP000289738"/>
    </source>
</evidence>
<evidence type="ECO:0008006" key="7">
    <source>
        <dbReference type="Google" id="ProtNLM"/>
    </source>
</evidence>
<dbReference type="PROSITE" id="PS00362">
    <property type="entry name" value="RIBOSOMAL_S15"/>
    <property type="match status" value="1"/>
</dbReference>
<dbReference type="CDD" id="cd00353">
    <property type="entry name" value="Ribosomal_S15p_S13e"/>
    <property type="match status" value="1"/>
</dbReference>
<evidence type="ECO:0000256" key="2">
    <source>
        <dbReference type="ARBA" id="ARBA00022980"/>
    </source>
</evidence>
<dbReference type="SMART" id="SM01387">
    <property type="entry name" value="Ribosomal_S15"/>
    <property type="match status" value="1"/>
</dbReference>
<accession>A0A445D2V6</accession>
<reference evidence="5 6" key="1">
    <citation type="submission" date="2019-01" db="EMBL/GenBank/DDBJ databases">
        <title>Sequencing of cultivated peanut Arachis hypogaea provides insights into genome evolution and oil improvement.</title>
        <authorList>
            <person name="Chen X."/>
        </authorList>
    </citation>
    <scope>NUCLEOTIDE SEQUENCE [LARGE SCALE GENOMIC DNA]</scope>
    <source>
        <strain evidence="6">cv. Fuhuasheng</strain>
        <tissue evidence="5">Leaves</tissue>
    </source>
</reference>
<organism evidence="5 6">
    <name type="scientific">Arachis hypogaea</name>
    <name type="common">Peanut</name>
    <dbReference type="NCBI Taxonomy" id="3818"/>
    <lineage>
        <taxon>Eukaryota</taxon>
        <taxon>Viridiplantae</taxon>
        <taxon>Streptophyta</taxon>
        <taxon>Embryophyta</taxon>
        <taxon>Tracheophyta</taxon>
        <taxon>Spermatophyta</taxon>
        <taxon>Magnoliopsida</taxon>
        <taxon>eudicotyledons</taxon>
        <taxon>Gunneridae</taxon>
        <taxon>Pentapetalae</taxon>
        <taxon>rosids</taxon>
        <taxon>fabids</taxon>
        <taxon>Fabales</taxon>
        <taxon>Fabaceae</taxon>
        <taxon>Papilionoideae</taxon>
        <taxon>50 kb inversion clade</taxon>
        <taxon>dalbergioids sensu lato</taxon>
        <taxon>Dalbergieae</taxon>
        <taxon>Pterocarpus clade</taxon>
        <taxon>Arachis</taxon>
    </lineage>
</organism>
<proteinExistence type="inferred from homology"/>
<keyword evidence="6" id="KW-1185">Reference proteome</keyword>
<evidence type="ECO:0000256" key="1">
    <source>
        <dbReference type="ARBA" id="ARBA00008434"/>
    </source>
</evidence>
<dbReference type="PANTHER" id="PTHR11885:SF25">
    <property type="entry name" value="SMALL RIBOSOMAL SUBUNIT PROTEIN US15Y-RELATED"/>
    <property type="match status" value="1"/>
</dbReference>
<keyword evidence="2 4" id="KW-0689">Ribosomal protein</keyword>
<dbReference type="EMBL" id="SDMP01000005">
    <property type="protein sequence ID" value="RYR57364.1"/>
    <property type="molecule type" value="Genomic_DNA"/>
</dbReference>
<dbReference type="GO" id="GO:0005730">
    <property type="term" value="C:nucleolus"/>
    <property type="evidence" value="ECO:0007669"/>
    <property type="project" value="TreeGrafter"/>
</dbReference>
<dbReference type="AlphaFoldDB" id="A0A445D2V6"/>
<dbReference type="Pfam" id="PF00312">
    <property type="entry name" value="Ribosomal_S15"/>
    <property type="match status" value="1"/>
</dbReference>